<gene>
    <name evidence="2" type="ORF">DDZ16_00630</name>
</gene>
<dbReference type="PANTHER" id="PTHR34990">
    <property type="entry name" value="UDP-2,3-DIACYLGLUCOSAMINE HYDROLASE-RELATED"/>
    <property type="match status" value="1"/>
</dbReference>
<dbReference type="AlphaFoldDB" id="A0A2U2BD73"/>
<dbReference type="CDD" id="cd07398">
    <property type="entry name" value="MPP_YbbF-LpxH"/>
    <property type="match status" value="1"/>
</dbReference>
<keyword evidence="3" id="KW-1185">Reference proteome</keyword>
<dbReference type="OrthoDB" id="9802481at2"/>
<keyword evidence="1 2" id="KW-0378">Hydrolase</keyword>
<dbReference type="GO" id="GO:0009245">
    <property type="term" value="P:lipid A biosynthetic process"/>
    <property type="evidence" value="ECO:0007669"/>
    <property type="project" value="TreeGrafter"/>
</dbReference>
<dbReference type="InterPro" id="IPR029052">
    <property type="entry name" value="Metallo-depent_PP-like"/>
</dbReference>
<dbReference type="Proteomes" id="UP000244956">
    <property type="component" value="Unassembled WGS sequence"/>
</dbReference>
<dbReference type="GO" id="GO:0008758">
    <property type="term" value="F:UDP-2,3-diacylglucosamine hydrolase activity"/>
    <property type="evidence" value="ECO:0007669"/>
    <property type="project" value="TreeGrafter"/>
</dbReference>
<dbReference type="EMBL" id="QEWP01000001">
    <property type="protein sequence ID" value="PWE01026.1"/>
    <property type="molecule type" value="Genomic_DNA"/>
</dbReference>
<reference evidence="2 3" key="1">
    <citation type="submission" date="2018-05" db="EMBL/GenBank/DDBJ databases">
        <title>Marinilabilia rubrum sp. nov., isolated from saltern sediment.</title>
        <authorList>
            <person name="Zhang R."/>
        </authorList>
    </citation>
    <scope>NUCLEOTIDE SEQUENCE [LARGE SCALE GENOMIC DNA]</scope>
    <source>
        <strain evidence="2 3">WTE16</strain>
    </source>
</reference>
<dbReference type="PANTHER" id="PTHR34990:SF1">
    <property type="entry name" value="UDP-2,3-DIACYLGLUCOSAMINE HYDROLASE"/>
    <property type="match status" value="1"/>
</dbReference>
<dbReference type="Gene3D" id="3.60.21.10">
    <property type="match status" value="1"/>
</dbReference>
<evidence type="ECO:0000313" key="2">
    <source>
        <dbReference type="EMBL" id="PWE01026.1"/>
    </source>
</evidence>
<dbReference type="SUPFAM" id="SSF56300">
    <property type="entry name" value="Metallo-dependent phosphatases"/>
    <property type="match status" value="1"/>
</dbReference>
<accession>A0A2U2BD73</accession>
<protein>
    <submittedName>
        <fullName evidence="2">UDP-2,3-diacylglucosamine hydrolase</fullName>
    </submittedName>
</protein>
<comment type="caution">
    <text evidence="2">The sequence shown here is derived from an EMBL/GenBank/DDBJ whole genome shotgun (WGS) entry which is preliminary data.</text>
</comment>
<proteinExistence type="predicted"/>
<name>A0A2U2BD73_9BACT</name>
<sequence length="251" mass="29564">MDNRKKIYFASDAHLGAPTINNHRAHEKKLVDWLDSIKDDAREVYLMGDIFDFWFEYKHVIPKGHTRFLGKLCELTDKGIPVHFFTGNHDIWIFDYLPAETGVIVHTEPFLTEIDGKKFFLAHGDGITPYEKAYRKLKSVFTNKIAQKLFKWLHPDLGVALARFWSRKSRESNQGSEPATFQGEEDEWLVKFAKEKIKTQHYDFFIFGHRHVVIDLNISNTSRLVYLGDWVHHFSYGEWDGENFSLKYFQE</sequence>
<dbReference type="InterPro" id="IPR043461">
    <property type="entry name" value="LpxH-like"/>
</dbReference>
<dbReference type="GO" id="GO:0046872">
    <property type="term" value="F:metal ion binding"/>
    <property type="evidence" value="ECO:0007669"/>
    <property type="project" value="UniProtKB-KW"/>
</dbReference>
<organism evidence="2 3">
    <name type="scientific">Marinilabilia rubra</name>
    <dbReference type="NCBI Taxonomy" id="2162893"/>
    <lineage>
        <taxon>Bacteria</taxon>
        <taxon>Pseudomonadati</taxon>
        <taxon>Bacteroidota</taxon>
        <taxon>Bacteroidia</taxon>
        <taxon>Marinilabiliales</taxon>
        <taxon>Marinilabiliaceae</taxon>
        <taxon>Marinilabilia</taxon>
    </lineage>
</organism>
<dbReference type="GO" id="GO:0016020">
    <property type="term" value="C:membrane"/>
    <property type="evidence" value="ECO:0007669"/>
    <property type="project" value="GOC"/>
</dbReference>
<dbReference type="RefSeq" id="WP_109262481.1">
    <property type="nucleotide sequence ID" value="NZ_QEWP01000001.1"/>
</dbReference>
<evidence type="ECO:0000313" key="3">
    <source>
        <dbReference type="Proteomes" id="UP000244956"/>
    </source>
</evidence>
<evidence type="ECO:0000256" key="1">
    <source>
        <dbReference type="ARBA" id="ARBA00022801"/>
    </source>
</evidence>